<evidence type="ECO:0000256" key="1">
    <source>
        <dbReference type="SAM" id="MobiDB-lite"/>
    </source>
</evidence>
<dbReference type="Gene3D" id="1.10.1510.10">
    <property type="entry name" value="Uncharacterised protein YqeY/AIM41 PF09424, N-terminal domain"/>
    <property type="match status" value="1"/>
</dbReference>
<name>A0ABT1HBE3_9NOCA</name>
<dbReference type="InterPro" id="IPR003789">
    <property type="entry name" value="Asn/Gln_tRNA_amidoTrase-B-like"/>
</dbReference>
<evidence type="ECO:0000313" key="2">
    <source>
        <dbReference type="EMBL" id="MCP2175504.1"/>
    </source>
</evidence>
<dbReference type="PANTHER" id="PTHR28055">
    <property type="entry name" value="ALTERED INHERITANCE OF MITOCHONDRIA PROTEIN 41, MITOCHONDRIAL"/>
    <property type="match status" value="1"/>
</dbReference>
<dbReference type="Gene3D" id="1.10.10.410">
    <property type="match status" value="1"/>
</dbReference>
<accession>A0ABT1HBE3</accession>
<sequence>MADPVGTRSTSGLGKENGAGTSADGHYRGLMTDDSALKARIRTDLTAAMKARDTETVATLRMVVAAIGAEEVSGSAAHTLSDEQVTSLLMRENKKRAESASIFDENNRSELADKERAEAAIISRYLPAPLDDAGVDALVADAIAQVTADLGEPPAMKQMGQVMKIVTERAAGGADGKRLSTAVRSALQ</sequence>
<comment type="caution">
    <text evidence="2">The sequence shown here is derived from an EMBL/GenBank/DDBJ whole genome shotgun (WGS) entry which is preliminary data.</text>
</comment>
<gene>
    <name evidence="2" type="ORF">LX13_001311</name>
</gene>
<dbReference type="InterPro" id="IPR023168">
    <property type="entry name" value="GatB_Yqey_C_2"/>
</dbReference>
<dbReference type="Proteomes" id="UP001206895">
    <property type="component" value="Unassembled WGS sequence"/>
</dbReference>
<protein>
    <recommendedName>
        <fullName evidence="4">Glutamyl-tRNA amidotransferase</fullName>
    </recommendedName>
</protein>
<reference evidence="2 3" key="1">
    <citation type="submission" date="2022-06" db="EMBL/GenBank/DDBJ databases">
        <title>Genomic Encyclopedia of Archaeal and Bacterial Type Strains, Phase II (KMG-II): from individual species to whole genera.</title>
        <authorList>
            <person name="Goeker M."/>
        </authorList>
    </citation>
    <scope>NUCLEOTIDE SEQUENCE [LARGE SCALE GENOMIC DNA]</scope>
    <source>
        <strain evidence="2 3">DSM 44693</strain>
    </source>
</reference>
<dbReference type="PANTHER" id="PTHR28055:SF1">
    <property type="entry name" value="ALTERED INHERITANCE OF MITOCHONDRIA PROTEIN 41, MITOCHONDRIAL"/>
    <property type="match status" value="1"/>
</dbReference>
<dbReference type="EMBL" id="JAMTCJ010000001">
    <property type="protein sequence ID" value="MCP2175504.1"/>
    <property type="molecule type" value="Genomic_DNA"/>
</dbReference>
<evidence type="ECO:0000313" key="3">
    <source>
        <dbReference type="Proteomes" id="UP001206895"/>
    </source>
</evidence>
<feature type="region of interest" description="Disordered" evidence="1">
    <location>
        <begin position="1"/>
        <end position="29"/>
    </location>
</feature>
<dbReference type="Pfam" id="PF09424">
    <property type="entry name" value="YqeY"/>
    <property type="match status" value="1"/>
</dbReference>
<evidence type="ECO:0008006" key="4">
    <source>
        <dbReference type="Google" id="ProtNLM"/>
    </source>
</evidence>
<dbReference type="SUPFAM" id="SSF89095">
    <property type="entry name" value="GatB/YqeY motif"/>
    <property type="match status" value="1"/>
</dbReference>
<dbReference type="InterPro" id="IPR019004">
    <property type="entry name" value="YqeY/Aim41"/>
</dbReference>
<proteinExistence type="predicted"/>
<keyword evidence="3" id="KW-1185">Reference proteome</keyword>
<dbReference type="InterPro" id="IPR042184">
    <property type="entry name" value="YqeY/Aim41_N"/>
</dbReference>
<organism evidence="2 3">
    <name type="scientific">Williamsia maris</name>
    <dbReference type="NCBI Taxonomy" id="72806"/>
    <lineage>
        <taxon>Bacteria</taxon>
        <taxon>Bacillati</taxon>
        <taxon>Actinomycetota</taxon>
        <taxon>Actinomycetes</taxon>
        <taxon>Mycobacteriales</taxon>
        <taxon>Nocardiaceae</taxon>
        <taxon>Williamsia</taxon>
    </lineage>
</organism>